<dbReference type="NCBIfam" id="NF000929">
    <property type="entry name" value="PRK00092.2-1"/>
    <property type="match status" value="1"/>
</dbReference>
<keyword evidence="2 3" id="KW-0690">Ribosome biogenesis</keyword>
<comment type="function">
    <text evidence="3">Required for maturation of 30S ribosomal subunits.</text>
</comment>
<evidence type="ECO:0000256" key="1">
    <source>
        <dbReference type="ARBA" id="ARBA00022490"/>
    </source>
</evidence>
<dbReference type="AlphaFoldDB" id="C3XAH3"/>
<dbReference type="InterPro" id="IPR028989">
    <property type="entry name" value="RimP_N"/>
</dbReference>
<keyword evidence="1 3" id="KW-0963">Cytoplasm</keyword>
<dbReference type="InterPro" id="IPR003728">
    <property type="entry name" value="Ribosome_maturation_RimP"/>
</dbReference>
<gene>
    <name evidence="3" type="primary">rimP</name>
    <name evidence="6" type="ORF">OFBG_01227</name>
</gene>
<keyword evidence="7" id="KW-1185">Reference proteome</keyword>
<dbReference type="GO" id="GO:0005829">
    <property type="term" value="C:cytosol"/>
    <property type="evidence" value="ECO:0007669"/>
    <property type="project" value="TreeGrafter"/>
</dbReference>
<evidence type="ECO:0000259" key="4">
    <source>
        <dbReference type="Pfam" id="PF02576"/>
    </source>
</evidence>
<feature type="domain" description="Ribosome maturation factor RimP C-terminal" evidence="5">
    <location>
        <begin position="81"/>
        <end position="154"/>
    </location>
</feature>
<dbReference type="PANTHER" id="PTHR33867">
    <property type="entry name" value="RIBOSOME MATURATION FACTOR RIMP"/>
    <property type="match status" value="1"/>
</dbReference>
<dbReference type="HOGENOM" id="CLU_070525_1_0_4"/>
<dbReference type="CDD" id="cd01734">
    <property type="entry name" value="YlxS_C"/>
    <property type="match status" value="1"/>
</dbReference>
<reference evidence="6 7" key="1">
    <citation type="submission" date="2009-02" db="EMBL/GenBank/DDBJ databases">
        <title>The Genome Sequence of Oxalobacter formigenes OXCC13.</title>
        <authorList>
            <consortium name="The Broad Institute Genome Sequencing Platform"/>
            <person name="Ward D."/>
            <person name="Young S.K."/>
            <person name="Kodira C.D."/>
            <person name="Zeng Q."/>
            <person name="Koehrsen M."/>
            <person name="Alvarado L."/>
            <person name="Berlin A."/>
            <person name="Borenstein D."/>
            <person name="Chen Z."/>
            <person name="Engels R."/>
            <person name="Freedman E."/>
            <person name="Gellesch M."/>
            <person name="Goldberg J."/>
            <person name="Griggs A."/>
            <person name="Gujja S."/>
            <person name="Heiman D."/>
            <person name="Hepburn T."/>
            <person name="Howarth C."/>
            <person name="Jen D."/>
            <person name="Larson L."/>
            <person name="Lewis B."/>
            <person name="Mehta T."/>
            <person name="Park D."/>
            <person name="Pearson M."/>
            <person name="Roberts A."/>
            <person name="Saif S."/>
            <person name="Shea T."/>
            <person name="Shenoy N."/>
            <person name="Sisk P."/>
            <person name="Stolte C."/>
            <person name="Sykes S."/>
            <person name="Walk T."/>
            <person name="White J."/>
            <person name="Yandava C."/>
            <person name="Allison M.J."/>
            <person name="Lander E."/>
            <person name="Nusbaum C."/>
            <person name="Galagan J."/>
            <person name="Birren B."/>
        </authorList>
    </citation>
    <scope>NUCLEOTIDE SEQUENCE [LARGE SCALE GENOMIC DNA]</scope>
    <source>
        <strain evidence="6 7">OXCC13</strain>
    </source>
</reference>
<evidence type="ECO:0000256" key="2">
    <source>
        <dbReference type="ARBA" id="ARBA00022517"/>
    </source>
</evidence>
<name>C3XAH3_OXAFO</name>
<dbReference type="GO" id="GO:0006412">
    <property type="term" value="P:translation"/>
    <property type="evidence" value="ECO:0007669"/>
    <property type="project" value="TreeGrafter"/>
</dbReference>
<dbReference type="InterPro" id="IPR036847">
    <property type="entry name" value="RimP_C_sf"/>
</dbReference>
<dbReference type="InterPro" id="IPR028998">
    <property type="entry name" value="RimP_C"/>
</dbReference>
<sequence>MLQELIEKTVSGCGYDLVDVERAQGNLLRVYIDFKPEDAGRGNISLEDCEKVSRQLSHVLMVEDVDYDRLEVSSPGLDRPLKKFADFVRFVGMEAHVKLRKPVTGMSNRKTFQGILLAPEGDELALEFEGKDENNNSVLHFTIADIDKAHLVPQVNFRSRKA</sequence>
<dbReference type="InterPro" id="IPR035956">
    <property type="entry name" value="RimP_N_sf"/>
</dbReference>
<dbReference type="EMBL" id="GG658170">
    <property type="protein sequence ID" value="EEO30199.1"/>
    <property type="molecule type" value="Genomic_DNA"/>
</dbReference>
<evidence type="ECO:0000259" key="5">
    <source>
        <dbReference type="Pfam" id="PF17384"/>
    </source>
</evidence>
<evidence type="ECO:0000313" key="6">
    <source>
        <dbReference type="EMBL" id="EEO30199.1"/>
    </source>
</evidence>
<evidence type="ECO:0000313" key="7">
    <source>
        <dbReference type="Proteomes" id="UP000005089"/>
    </source>
</evidence>
<dbReference type="PANTHER" id="PTHR33867:SF1">
    <property type="entry name" value="RIBOSOME MATURATION FACTOR RIMP"/>
    <property type="match status" value="1"/>
</dbReference>
<comment type="similarity">
    <text evidence="3">Belongs to the RimP family.</text>
</comment>
<evidence type="ECO:0000256" key="3">
    <source>
        <dbReference type="HAMAP-Rule" id="MF_01077"/>
    </source>
</evidence>
<dbReference type="Proteomes" id="UP000005089">
    <property type="component" value="Unassembled WGS sequence"/>
</dbReference>
<dbReference type="Pfam" id="PF02576">
    <property type="entry name" value="RimP_N"/>
    <property type="match status" value="1"/>
</dbReference>
<comment type="subcellular location">
    <subcellularLocation>
        <location evidence="3">Cytoplasm</location>
    </subcellularLocation>
</comment>
<dbReference type="Pfam" id="PF17384">
    <property type="entry name" value="DUF150_C"/>
    <property type="match status" value="1"/>
</dbReference>
<dbReference type="GO" id="GO:0000028">
    <property type="term" value="P:ribosomal small subunit assembly"/>
    <property type="evidence" value="ECO:0007669"/>
    <property type="project" value="TreeGrafter"/>
</dbReference>
<dbReference type="eggNOG" id="COG0779">
    <property type="taxonomic scope" value="Bacteria"/>
</dbReference>
<dbReference type="Gene3D" id="2.30.30.180">
    <property type="entry name" value="Ribosome maturation factor RimP, C-terminal domain"/>
    <property type="match status" value="1"/>
</dbReference>
<feature type="domain" description="Ribosome maturation factor RimP N-terminal" evidence="4">
    <location>
        <begin position="5"/>
        <end position="78"/>
    </location>
</feature>
<dbReference type="HAMAP" id="MF_01077">
    <property type="entry name" value="RimP"/>
    <property type="match status" value="1"/>
</dbReference>
<dbReference type="SUPFAM" id="SSF74942">
    <property type="entry name" value="YhbC-like, C-terminal domain"/>
    <property type="match status" value="1"/>
</dbReference>
<proteinExistence type="inferred from homology"/>
<dbReference type="STRING" id="847.BRW83_0900"/>
<protein>
    <recommendedName>
        <fullName evidence="3">Ribosome maturation factor RimP</fullName>
    </recommendedName>
</protein>
<dbReference type="SUPFAM" id="SSF75420">
    <property type="entry name" value="YhbC-like, N-terminal domain"/>
    <property type="match status" value="1"/>
</dbReference>
<organism evidence="6 7">
    <name type="scientific">Oxalobacter formigenes OXCC13</name>
    <dbReference type="NCBI Taxonomy" id="556269"/>
    <lineage>
        <taxon>Bacteria</taxon>
        <taxon>Pseudomonadati</taxon>
        <taxon>Pseudomonadota</taxon>
        <taxon>Betaproteobacteria</taxon>
        <taxon>Burkholderiales</taxon>
        <taxon>Oxalobacteraceae</taxon>
        <taxon>Oxalobacter</taxon>
    </lineage>
</organism>
<accession>C3XAH3</accession>
<dbReference type="Gene3D" id="3.30.300.70">
    <property type="entry name" value="RimP-like superfamily, N-terminal"/>
    <property type="match status" value="1"/>
</dbReference>